<feature type="binding site" evidence="5">
    <location>
        <position position="102"/>
    </location>
    <ligand>
        <name>FAD</name>
        <dbReference type="ChEBI" id="CHEBI:57692"/>
    </ligand>
</feature>
<sequence length="579" mass="60997">MMSSIKAATSAPVRTAEGDGQADFVVIGAGTAGAVLAARLSENARHRVVLIEAGIDTPPGAVPADIQDTFPSSTLNPAYFWPGLEATIVKGGASRPFPQAKVMGGGSSIMGMFALRGVPSDFSRWAACGAEGWSWEEAVRLYRKIESDPARPGSVSGSSPIRRMESSEWPPFVSAMKTAAEGLGLPHIADINEGPQDGFFAMPVSRDANTRSTSAGCYLTAAVRSRKNLTILTGARATRLLFNGRKAVGVEVEQGGALRDISARRVIVSAGAIHSPTLLMRSGVGAAKELGALGIKPVVDLPGVGKNLQNHSYLFFALTLPRGKRLAQHLRRFVITGVRASSGMPDCPQSDLLLFTLGRVSPRSFGTTVAMVGSALYSPFSRGSVSLTCTKLDANPKIDFRMLDDPRDAPRVVKGARLLETLLREPSVSDCYSEAFLLPAAMAVNQFNKGGLAGAVMSIGAQVALNAPGPVRRMAVRKALNVREPLSIRSGATQISDEEILASIAPMGHPVGTCAMGAKENPRTVVDSSYRVVGLENVYVVDASVMPVIPSANTNLPTLMVAEHAAEKLLSTALDNIAR</sequence>
<name>A0A6J5H224_9BURK</name>
<dbReference type="PIRSF" id="PIRSF000137">
    <property type="entry name" value="Alcohol_oxidase"/>
    <property type="match status" value="1"/>
</dbReference>
<dbReference type="EC" id="1.1.3.47" evidence="7"/>
<accession>A0A6J5H224</accession>
<keyword evidence="8" id="KW-1185">Reference proteome</keyword>
<evidence type="ECO:0000259" key="6">
    <source>
        <dbReference type="PROSITE" id="PS00624"/>
    </source>
</evidence>
<keyword evidence="4 5" id="KW-0274">FAD</keyword>
<evidence type="ECO:0000256" key="3">
    <source>
        <dbReference type="ARBA" id="ARBA00022630"/>
    </source>
</evidence>
<dbReference type="Pfam" id="PF00732">
    <property type="entry name" value="GMC_oxred_N"/>
    <property type="match status" value="1"/>
</dbReference>
<dbReference type="Proteomes" id="UP000494252">
    <property type="component" value="Unassembled WGS sequence"/>
</dbReference>
<dbReference type="InterPro" id="IPR012132">
    <property type="entry name" value="GMC_OxRdtase"/>
</dbReference>
<dbReference type="InterPro" id="IPR036188">
    <property type="entry name" value="FAD/NAD-bd_sf"/>
</dbReference>
<gene>
    <name evidence="7" type="ORF">LMG27177_07412</name>
</gene>
<reference evidence="7 8" key="1">
    <citation type="submission" date="2020-04" db="EMBL/GenBank/DDBJ databases">
        <authorList>
            <person name="De Canck E."/>
        </authorList>
    </citation>
    <scope>NUCLEOTIDE SEQUENCE [LARGE SCALE GENOMIC DNA]</scope>
    <source>
        <strain evidence="7 8">LMG 27177</strain>
    </source>
</reference>
<dbReference type="AlphaFoldDB" id="A0A6J5H224"/>
<evidence type="ECO:0000313" key="7">
    <source>
        <dbReference type="EMBL" id="CAB3810722.1"/>
    </source>
</evidence>
<dbReference type="PANTHER" id="PTHR11552">
    <property type="entry name" value="GLUCOSE-METHANOL-CHOLINE GMC OXIDOREDUCTASE"/>
    <property type="match status" value="1"/>
</dbReference>
<comment type="cofactor">
    <cofactor evidence="1 5">
        <name>FAD</name>
        <dbReference type="ChEBI" id="CHEBI:57692"/>
    </cofactor>
</comment>
<comment type="similarity">
    <text evidence="2">Belongs to the GMC oxidoreductase family.</text>
</comment>
<dbReference type="GO" id="GO:0016614">
    <property type="term" value="F:oxidoreductase activity, acting on CH-OH group of donors"/>
    <property type="evidence" value="ECO:0007669"/>
    <property type="project" value="InterPro"/>
</dbReference>
<dbReference type="InterPro" id="IPR007867">
    <property type="entry name" value="GMC_OxRtase_C"/>
</dbReference>
<evidence type="ECO:0000313" key="8">
    <source>
        <dbReference type="Proteomes" id="UP000494252"/>
    </source>
</evidence>
<keyword evidence="3" id="KW-0285">Flavoprotein</keyword>
<dbReference type="InterPro" id="IPR000172">
    <property type="entry name" value="GMC_OxRdtase_N"/>
</dbReference>
<evidence type="ECO:0000256" key="1">
    <source>
        <dbReference type="ARBA" id="ARBA00001974"/>
    </source>
</evidence>
<dbReference type="Gene3D" id="3.30.410.40">
    <property type="match status" value="2"/>
</dbReference>
<dbReference type="EMBL" id="CADIKI010000042">
    <property type="protein sequence ID" value="CAB3810722.1"/>
    <property type="molecule type" value="Genomic_DNA"/>
</dbReference>
<protein>
    <submittedName>
        <fullName evidence="7">5-(Hydroxymethyl)furfural oxidase</fullName>
        <ecNumber evidence="7">1.1.3.47</ecNumber>
    </submittedName>
</protein>
<dbReference type="PROSITE" id="PS00624">
    <property type="entry name" value="GMC_OXRED_2"/>
    <property type="match status" value="1"/>
</dbReference>
<dbReference type="SUPFAM" id="SSF51905">
    <property type="entry name" value="FAD/NAD(P)-binding domain"/>
    <property type="match status" value="1"/>
</dbReference>
<feature type="domain" description="Glucose-methanol-choline oxidoreductase N-terminal" evidence="6">
    <location>
        <begin position="271"/>
        <end position="285"/>
    </location>
</feature>
<proteinExistence type="inferred from homology"/>
<dbReference type="Pfam" id="PF05199">
    <property type="entry name" value="GMC_oxred_C"/>
    <property type="match status" value="1"/>
</dbReference>
<dbReference type="SUPFAM" id="SSF54373">
    <property type="entry name" value="FAD-linked reductases, C-terminal domain"/>
    <property type="match status" value="1"/>
</dbReference>
<dbReference type="GO" id="GO:0050660">
    <property type="term" value="F:flavin adenine dinucleotide binding"/>
    <property type="evidence" value="ECO:0007669"/>
    <property type="project" value="InterPro"/>
</dbReference>
<dbReference type="RefSeq" id="WP_217468707.1">
    <property type="nucleotide sequence ID" value="NZ_CADIKI010000042.1"/>
</dbReference>
<dbReference type="Gene3D" id="3.50.50.60">
    <property type="entry name" value="FAD/NAD(P)-binding domain"/>
    <property type="match status" value="2"/>
</dbReference>
<evidence type="ECO:0000256" key="2">
    <source>
        <dbReference type="ARBA" id="ARBA00010790"/>
    </source>
</evidence>
<organism evidence="7 8">
    <name type="scientific">Paraburkholderia fynbosensis</name>
    <dbReference type="NCBI Taxonomy" id="1200993"/>
    <lineage>
        <taxon>Bacteria</taxon>
        <taxon>Pseudomonadati</taxon>
        <taxon>Pseudomonadota</taxon>
        <taxon>Betaproteobacteria</taxon>
        <taxon>Burkholderiales</taxon>
        <taxon>Burkholderiaceae</taxon>
        <taxon>Paraburkholderia</taxon>
    </lineage>
</organism>
<dbReference type="PANTHER" id="PTHR11552:SF147">
    <property type="entry name" value="CHOLINE DEHYDROGENASE, MITOCHONDRIAL"/>
    <property type="match status" value="1"/>
</dbReference>
<keyword evidence="7" id="KW-0560">Oxidoreductase</keyword>
<evidence type="ECO:0000256" key="4">
    <source>
        <dbReference type="ARBA" id="ARBA00022827"/>
    </source>
</evidence>
<evidence type="ECO:0000256" key="5">
    <source>
        <dbReference type="PIRSR" id="PIRSR000137-2"/>
    </source>
</evidence>